<dbReference type="InterPro" id="IPR046335">
    <property type="entry name" value="LacI/GalR-like_sensor"/>
</dbReference>
<dbReference type="PANTHER" id="PTHR30146">
    <property type="entry name" value="LACI-RELATED TRANSCRIPTIONAL REPRESSOR"/>
    <property type="match status" value="1"/>
</dbReference>
<dbReference type="EMBL" id="SJTG01000006">
    <property type="protein sequence ID" value="TCI06416.1"/>
    <property type="molecule type" value="Genomic_DNA"/>
</dbReference>
<dbReference type="CDD" id="cd06267">
    <property type="entry name" value="PBP1_LacI_sugar_binding-like"/>
    <property type="match status" value="1"/>
</dbReference>
<accession>A0A4R0YH84</accession>
<organism evidence="6 7">
    <name type="scientific">Dyella soli</name>
    <dbReference type="NCBI Taxonomy" id="522319"/>
    <lineage>
        <taxon>Bacteria</taxon>
        <taxon>Pseudomonadati</taxon>
        <taxon>Pseudomonadota</taxon>
        <taxon>Gammaproteobacteria</taxon>
        <taxon>Lysobacterales</taxon>
        <taxon>Rhodanobacteraceae</taxon>
        <taxon>Dyella</taxon>
    </lineage>
</organism>
<evidence type="ECO:0000256" key="2">
    <source>
        <dbReference type="ARBA" id="ARBA00023015"/>
    </source>
</evidence>
<dbReference type="InterPro" id="IPR000843">
    <property type="entry name" value="HTH_LacI"/>
</dbReference>
<dbReference type="Proteomes" id="UP000291822">
    <property type="component" value="Unassembled WGS sequence"/>
</dbReference>
<dbReference type="GO" id="GO:0000976">
    <property type="term" value="F:transcription cis-regulatory region binding"/>
    <property type="evidence" value="ECO:0007669"/>
    <property type="project" value="TreeGrafter"/>
</dbReference>
<evidence type="ECO:0000256" key="4">
    <source>
        <dbReference type="ARBA" id="ARBA00023163"/>
    </source>
</evidence>
<dbReference type="SMART" id="SM00354">
    <property type="entry name" value="HTH_LACI"/>
    <property type="match status" value="1"/>
</dbReference>
<dbReference type="Gene3D" id="1.10.260.40">
    <property type="entry name" value="lambda repressor-like DNA-binding domains"/>
    <property type="match status" value="1"/>
</dbReference>
<dbReference type="PROSITE" id="PS50932">
    <property type="entry name" value="HTH_LACI_2"/>
    <property type="match status" value="1"/>
</dbReference>
<reference evidence="6 7" key="1">
    <citation type="submission" date="2019-02" db="EMBL/GenBank/DDBJ databases">
        <title>Dyella amyloliquefaciens sp. nov., isolated from forest soil.</title>
        <authorList>
            <person name="Gao Z.-H."/>
            <person name="Qiu L.-H."/>
        </authorList>
    </citation>
    <scope>NUCLEOTIDE SEQUENCE [LARGE SCALE GENOMIC DNA]</scope>
    <source>
        <strain evidence="6 7">KACC 12747</strain>
    </source>
</reference>
<evidence type="ECO:0000256" key="1">
    <source>
        <dbReference type="ARBA" id="ARBA00022491"/>
    </source>
</evidence>
<keyword evidence="1" id="KW-0678">Repressor</keyword>
<keyword evidence="2" id="KW-0805">Transcription regulation</keyword>
<evidence type="ECO:0000313" key="7">
    <source>
        <dbReference type="Proteomes" id="UP000291822"/>
    </source>
</evidence>
<dbReference type="SUPFAM" id="SSF47413">
    <property type="entry name" value="lambda repressor-like DNA-binding domains"/>
    <property type="match status" value="1"/>
</dbReference>
<dbReference type="InterPro" id="IPR028082">
    <property type="entry name" value="Peripla_BP_I"/>
</dbReference>
<dbReference type="GO" id="GO:0003700">
    <property type="term" value="F:DNA-binding transcription factor activity"/>
    <property type="evidence" value="ECO:0007669"/>
    <property type="project" value="TreeGrafter"/>
</dbReference>
<dbReference type="InterPro" id="IPR010982">
    <property type="entry name" value="Lambda_DNA-bd_dom_sf"/>
</dbReference>
<dbReference type="Gene3D" id="3.40.50.2300">
    <property type="match status" value="2"/>
</dbReference>
<evidence type="ECO:0000313" key="6">
    <source>
        <dbReference type="EMBL" id="TCI06416.1"/>
    </source>
</evidence>
<name>A0A4R0YH84_9GAMM</name>
<gene>
    <name evidence="6" type="ORF">EZM97_33560</name>
</gene>
<proteinExistence type="predicted"/>
<dbReference type="PRINTS" id="PR00036">
    <property type="entry name" value="HTHLACI"/>
</dbReference>
<comment type="caution">
    <text evidence="6">The sequence shown here is derived from an EMBL/GenBank/DDBJ whole genome shotgun (WGS) entry which is preliminary data.</text>
</comment>
<dbReference type="Pfam" id="PF00356">
    <property type="entry name" value="LacI"/>
    <property type="match status" value="1"/>
</dbReference>
<sequence length="371" mass="39639">MKTFTFILQRGRGSHALQPRGADVTTKKATIKDVAREAKVSIASVSRVLNGSGGVTVETQDIVRKVAARLHYVPDNAARSLITRRTHTIGAVLPDLYGEFFSELIRGIDLAARARGLHLLVSSSHDGAEEAAAAVRTMRGRVDGLIMLSDFVDAEFLEANVPAELPVVLLDTPVKDKRYPALNIDNFAGANAMVRHLLEMGHASVAFIAGPARNFDAQQREKGYRAAMVAHAPKIPVNVVAGNFTEESGYAAGRELLAQKKLPRAVFAANDMMAVGCLSAFREAGLKVPGDIAVAGFDDILIARYVSPPLSTVRVRIADLGKSALLMLSELMEGKVQSGASVRTLGCDVIVRNSCGANQSRALPTNPSPLH</sequence>
<feature type="domain" description="HTH lacI-type" evidence="5">
    <location>
        <begin position="29"/>
        <end position="83"/>
    </location>
</feature>
<dbReference type="PANTHER" id="PTHR30146:SF151">
    <property type="entry name" value="HTH-TYPE TRANSCRIPTIONAL REPRESSOR CYTR"/>
    <property type="match status" value="1"/>
</dbReference>
<dbReference type="AlphaFoldDB" id="A0A4R0YH84"/>
<keyword evidence="7" id="KW-1185">Reference proteome</keyword>
<keyword evidence="3" id="KW-0238">DNA-binding</keyword>
<dbReference type="SUPFAM" id="SSF53822">
    <property type="entry name" value="Periplasmic binding protein-like I"/>
    <property type="match status" value="1"/>
</dbReference>
<dbReference type="PROSITE" id="PS00356">
    <property type="entry name" value="HTH_LACI_1"/>
    <property type="match status" value="1"/>
</dbReference>
<dbReference type="Pfam" id="PF13377">
    <property type="entry name" value="Peripla_BP_3"/>
    <property type="match status" value="1"/>
</dbReference>
<evidence type="ECO:0000256" key="3">
    <source>
        <dbReference type="ARBA" id="ARBA00023125"/>
    </source>
</evidence>
<protein>
    <submittedName>
        <fullName evidence="6">LacI family transcriptional regulator</fullName>
    </submittedName>
</protein>
<evidence type="ECO:0000259" key="5">
    <source>
        <dbReference type="PROSITE" id="PS50932"/>
    </source>
</evidence>
<dbReference type="CDD" id="cd01392">
    <property type="entry name" value="HTH_LacI"/>
    <property type="match status" value="1"/>
</dbReference>
<keyword evidence="4" id="KW-0804">Transcription</keyword>